<gene>
    <name evidence="2" type="ORF">SRO942_LOCUS26040</name>
</gene>
<sequence>MPLTTINIDSKDMNATLGDKQPHQEQKISAATTIASLETMRNPSFSQLHNSINPQLSNSI</sequence>
<name>A0A8S2NTS2_9BILA</name>
<protein>
    <submittedName>
        <fullName evidence="2">Uncharacterized protein</fullName>
    </submittedName>
</protein>
<evidence type="ECO:0000313" key="3">
    <source>
        <dbReference type="Proteomes" id="UP000681722"/>
    </source>
</evidence>
<evidence type="ECO:0000313" key="2">
    <source>
        <dbReference type="EMBL" id="CAF4014661.1"/>
    </source>
</evidence>
<organism evidence="2 3">
    <name type="scientific">Didymodactylos carnosus</name>
    <dbReference type="NCBI Taxonomy" id="1234261"/>
    <lineage>
        <taxon>Eukaryota</taxon>
        <taxon>Metazoa</taxon>
        <taxon>Spiralia</taxon>
        <taxon>Gnathifera</taxon>
        <taxon>Rotifera</taxon>
        <taxon>Eurotatoria</taxon>
        <taxon>Bdelloidea</taxon>
        <taxon>Philodinida</taxon>
        <taxon>Philodinidae</taxon>
        <taxon>Didymodactylos</taxon>
    </lineage>
</organism>
<comment type="caution">
    <text evidence="2">The sequence shown here is derived from an EMBL/GenBank/DDBJ whole genome shotgun (WGS) entry which is preliminary data.</text>
</comment>
<evidence type="ECO:0000256" key="1">
    <source>
        <dbReference type="SAM" id="MobiDB-lite"/>
    </source>
</evidence>
<feature type="region of interest" description="Disordered" evidence="1">
    <location>
        <begin position="1"/>
        <end position="25"/>
    </location>
</feature>
<feature type="non-terminal residue" evidence="2">
    <location>
        <position position="60"/>
    </location>
</feature>
<proteinExistence type="predicted"/>
<dbReference type="AlphaFoldDB" id="A0A8S2NTS2"/>
<reference evidence="2" key="1">
    <citation type="submission" date="2021-02" db="EMBL/GenBank/DDBJ databases">
        <authorList>
            <person name="Nowell W R."/>
        </authorList>
    </citation>
    <scope>NUCLEOTIDE SEQUENCE</scope>
</reference>
<dbReference type="EMBL" id="CAJOBC010013130">
    <property type="protein sequence ID" value="CAF4014661.1"/>
    <property type="molecule type" value="Genomic_DNA"/>
</dbReference>
<dbReference type="Proteomes" id="UP000681722">
    <property type="component" value="Unassembled WGS sequence"/>
</dbReference>
<accession>A0A8S2NTS2</accession>